<name>A0A1G8R0M6_9FIRM</name>
<organism evidence="1 2">
    <name type="scientific">Halanaerobium congolense</name>
    <dbReference type="NCBI Taxonomy" id="54121"/>
    <lineage>
        <taxon>Bacteria</taxon>
        <taxon>Bacillati</taxon>
        <taxon>Bacillota</taxon>
        <taxon>Clostridia</taxon>
        <taxon>Halanaerobiales</taxon>
        <taxon>Halanaerobiaceae</taxon>
        <taxon>Halanaerobium</taxon>
    </lineage>
</organism>
<reference evidence="1 2" key="1">
    <citation type="submission" date="2016-10" db="EMBL/GenBank/DDBJ databases">
        <authorList>
            <person name="de Groot N.N."/>
        </authorList>
    </citation>
    <scope>NUCLEOTIDE SEQUENCE [LARGE SCALE GENOMIC DNA]</scope>
    <source>
        <strain evidence="1 2">WG7</strain>
    </source>
</reference>
<accession>A0A1G8R0M6</accession>
<dbReference type="EMBL" id="FNEH01000028">
    <property type="protein sequence ID" value="SDJ10549.1"/>
    <property type="molecule type" value="Genomic_DNA"/>
</dbReference>
<dbReference type="Proteomes" id="UP000198945">
    <property type="component" value="Unassembled WGS sequence"/>
</dbReference>
<proteinExistence type="predicted"/>
<evidence type="ECO:0000313" key="1">
    <source>
        <dbReference type="EMBL" id="SDJ10549.1"/>
    </source>
</evidence>
<dbReference type="AlphaFoldDB" id="A0A1G8R0M6"/>
<dbReference type="RefSeq" id="WP_167357563.1">
    <property type="nucleotide sequence ID" value="NZ_FNEH01000028.1"/>
</dbReference>
<gene>
    <name evidence="1" type="ORF">SAMN04515654_1283</name>
</gene>
<evidence type="ECO:0000313" key="2">
    <source>
        <dbReference type="Proteomes" id="UP000198945"/>
    </source>
</evidence>
<protein>
    <submittedName>
        <fullName evidence="1">Uncharacterized protein</fullName>
    </submittedName>
</protein>
<sequence>MLSELAKAVEEFDNVSDDELGYCEGEILGFAFYADVKSELKTTII</sequence>